<evidence type="ECO:0008006" key="5">
    <source>
        <dbReference type="Google" id="ProtNLM"/>
    </source>
</evidence>
<evidence type="ECO:0000313" key="3">
    <source>
        <dbReference type="EMBL" id="SEW51356.1"/>
    </source>
</evidence>
<dbReference type="Gene3D" id="1.10.606.10">
    <property type="entry name" value="Vanadium-containing Chloroperoxidase, domain 2"/>
    <property type="match status" value="1"/>
</dbReference>
<dbReference type="RefSeq" id="WP_218150394.1">
    <property type="nucleotide sequence ID" value="NZ_FOJG01000002.1"/>
</dbReference>
<dbReference type="InterPro" id="IPR052559">
    <property type="entry name" value="V-haloperoxidase"/>
</dbReference>
<dbReference type="InterPro" id="IPR049283">
    <property type="entry name" value="DUF6851"/>
</dbReference>
<sequence length="457" mass="50754">MSTPTTLVVQWNQLAVDAIRYSAVPPPQAARALAMVHTAMYDAWTAYNPCAISTITRSYIKRPKEEHKAAYKRKAYSYAAYRVLTALFRLILPAENKEMFHDMMLQLDYDPANTTLDITKAAGIGNLAGRFVLEAFSGDGANAYGTLHMPAWSDYTGYTPVNTPAMLKDPARWQPLKITDSDGQFHIQEFLTPYWSVVRPFALQRADQFRPPIPYPPGSSEFQQQVDQIIGLSAGLNDQQKAIAEYWSDGPGTVTPPGHWCQIAQYISARDQHCNHQDIKLFFALSNAFLDASIACWDCKRRYDSVRPLSAVRYLYKGRMIKAWGGPGQGAKEIKGEEWIPFQLPQHITPPFAEHVSGHSTFSSAAAYILTQFTGGDRLGATVLCPKGGSLIEPGQSPVRDISLSWNTFSEAASQAGLSRLYGGIHFARGNQEGQLLGQKIGKIVWEKAVYFFNGTL</sequence>
<dbReference type="PANTHER" id="PTHR34599:SF2">
    <property type="entry name" value="TRAF-TYPE DOMAIN-CONTAINING PROTEIN"/>
    <property type="match status" value="1"/>
</dbReference>
<organism evidence="3 4">
    <name type="scientific">Chitinophaga arvensicola</name>
    <dbReference type="NCBI Taxonomy" id="29529"/>
    <lineage>
        <taxon>Bacteria</taxon>
        <taxon>Pseudomonadati</taxon>
        <taxon>Bacteroidota</taxon>
        <taxon>Chitinophagia</taxon>
        <taxon>Chitinophagales</taxon>
        <taxon>Chitinophagaceae</taxon>
        <taxon>Chitinophaga</taxon>
    </lineage>
</organism>
<evidence type="ECO:0000259" key="2">
    <source>
        <dbReference type="Pfam" id="PF22778"/>
    </source>
</evidence>
<dbReference type="Proteomes" id="UP000199310">
    <property type="component" value="Unassembled WGS sequence"/>
</dbReference>
<dbReference type="STRING" id="29529.SAMN04488122_4214"/>
<accession>A0A1I0S6T7</accession>
<dbReference type="InterPro" id="IPR036938">
    <property type="entry name" value="PAP2/HPO_sf"/>
</dbReference>
<feature type="domain" description="Vanadium-dependent haloperoxidase NapH1-like second helical-bundle" evidence="2">
    <location>
        <begin position="281"/>
        <end position="446"/>
    </location>
</feature>
<name>A0A1I0S6T7_9BACT</name>
<dbReference type="AlphaFoldDB" id="A0A1I0S6T7"/>
<dbReference type="Pfam" id="PF21167">
    <property type="entry name" value="DUF6851"/>
    <property type="match status" value="1"/>
</dbReference>
<dbReference type="SUPFAM" id="SSF48317">
    <property type="entry name" value="Acid phosphatase/Vanadium-dependent haloperoxidase"/>
    <property type="match status" value="1"/>
</dbReference>
<evidence type="ECO:0000259" key="1">
    <source>
        <dbReference type="Pfam" id="PF21167"/>
    </source>
</evidence>
<feature type="domain" description="DUF6851" evidence="1">
    <location>
        <begin position="35"/>
        <end position="175"/>
    </location>
</feature>
<proteinExistence type="predicted"/>
<reference evidence="4" key="1">
    <citation type="submission" date="2016-10" db="EMBL/GenBank/DDBJ databases">
        <authorList>
            <person name="Varghese N."/>
            <person name="Submissions S."/>
        </authorList>
    </citation>
    <scope>NUCLEOTIDE SEQUENCE [LARGE SCALE GENOMIC DNA]</scope>
    <source>
        <strain evidence="4">DSM 3695</strain>
    </source>
</reference>
<keyword evidence="4" id="KW-1185">Reference proteome</keyword>
<dbReference type="InterPro" id="IPR055161">
    <property type="entry name" value="NapH1-like_2nd"/>
</dbReference>
<dbReference type="PANTHER" id="PTHR34599">
    <property type="entry name" value="PEROXIDASE-RELATED"/>
    <property type="match status" value="1"/>
</dbReference>
<dbReference type="InterPro" id="IPR016119">
    <property type="entry name" value="Br/Cl_peroxidase_C"/>
</dbReference>
<dbReference type="EMBL" id="FOJG01000002">
    <property type="protein sequence ID" value="SEW51356.1"/>
    <property type="molecule type" value="Genomic_DNA"/>
</dbReference>
<protein>
    <recommendedName>
        <fullName evidence="5">PAP2 superfamily protein</fullName>
    </recommendedName>
</protein>
<dbReference type="CDD" id="cd03398">
    <property type="entry name" value="PAP2_haloperoxidase"/>
    <property type="match status" value="1"/>
</dbReference>
<dbReference type="GO" id="GO:0004601">
    <property type="term" value="F:peroxidase activity"/>
    <property type="evidence" value="ECO:0007669"/>
    <property type="project" value="InterPro"/>
</dbReference>
<dbReference type="Pfam" id="PF22778">
    <property type="entry name" value="VCPO_2nd"/>
    <property type="match status" value="1"/>
</dbReference>
<gene>
    <name evidence="3" type="ORF">SAMN04488122_4214</name>
</gene>
<evidence type="ECO:0000313" key="4">
    <source>
        <dbReference type="Proteomes" id="UP000199310"/>
    </source>
</evidence>
<dbReference type="Gene3D" id="1.20.144.10">
    <property type="entry name" value="Phosphatidic acid phosphatase type 2/haloperoxidase"/>
    <property type="match status" value="1"/>
</dbReference>